<dbReference type="AlphaFoldDB" id="A0A6I6GAC3"/>
<dbReference type="GO" id="GO:0015159">
    <property type="term" value="F:polysaccharide transmembrane transporter activity"/>
    <property type="evidence" value="ECO:0007669"/>
    <property type="project" value="InterPro"/>
</dbReference>
<keyword evidence="1 3" id="KW-0732">Signal</keyword>
<evidence type="ECO:0000256" key="3">
    <source>
        <dbReference type="SAM" id="SignalP"/>
    </source>
</evidence>
<dbReference type="PANTHER" id="PTHR33619">
    <property type="entry name" value="POLYSACCHARIDE EXPORT PROTEIN GFCE-RELATED"/>
    <property type="match status" value="1"/>
</dbReference>
<gene>
    <name evidence="6" type="ORF">GLV81_01890</name>
</gene>
<accession>A0A6I6GAC3</accession>
<evidence type="ECO:0000313" key="7">
    <source>
        <dbReference type="Proteomes" id="UP000426027"/>
    </source>
</evidence>
<dbReference type="Pfam" id="PF02563">
    <property type="entry name" value="Poly_export"/>
    <property type="match status" value="1"/>
</dbReference>
<protein>
    <recommendedName>
        <fullName evidence="8">Capsule biosynthesis protein</fullName>
    </recommendedName>
</protein>
<dbReference type="InterPro" id="IPR003715">
    <property type="entry name" value="Poly_export_N"/>
</dbReference>
<feature type="domain" description="Polysaccharide export protein N-terminal" evidence="4">
    <location>
        <begin position="147"/>
        <end position="224"/>
    </location>
</feature>
<dbReference type="InterPro" id="IPR019554">
    <property type="entry name" value="Soluble_ligand-bd"/>
</dbReference>
<dbReference type="PANTHER" id="PTHR33619:SF3">
    <property type="entry name" value="POLYSACCHARIDE EXPORT PROTEIN GFCE-RELATED"/>
    <property type="match status" value="1"/>
</dbReference>
<organism evidence="6 7">
    <name type="scientific">Phnomibacter ginsenosidimutans</name>
    <dbReference type="NCBI Taxonomy" id="2676868"/>
    <lineage>
        <taxon>Bacteria</taxon>
        <taxon>Pseudomonadati</taxon>
        <taxon>Bacteroidota</taxon>
        <taxon>Chitinophagia</taxon>
        <taxon>Chitinophagales</taxon>
        <taxon>Chitinophagaceae</taxon>
        <taxon>Phnomibacter</taxon>
    </lineage>
</organism>
<feature type="domain" description="Soluble ligand binding" evidence="5">
    <location>
        <begin position="399"/>
        <end position="447"/>
    </location>
</feature>
<proteinExistence type="predicted"/>
<dbReference type="RefSeq" id="WP_157476348.1">
    <property type="nucleotide sequence ID" value="NZ_CP046566.1"/>
</dbReference>
<evidence type="ECO:0000259" key="4">
    <source>
        <dbReference type="Pfam" id="PF02563"/>
    </source>
</evidence>
<evidence type="ECO:0008006" key="8">
    <source>
        <dbReference type="Google" id="ProtNLM"/>
    </source>
</evidence>
<feature type="domain" description="Soluble ligand binding" evidence="5">
    <location>
        <begin position="489"/>
        <end position="535"/>
    </location>
</feature>
<feature type="domain" description="Soluble ligand binding" evidence="5">
    <location>
        <begin position="234"/>
        <end position="282"/>
    </location>
</feature>
<feature type="signal peptide" evidence="3">
    <location>
        <begin position="1"/>
        <end position="22"/>
    </location>
</feature>
<feature type="domain" description="Soluble ligand binding" evidence="5">
    <location>
        <begin position="317"/>
        <end position="361"/>
    </location>
</feature>
<evidence type="ECO:0000259" key="5">
    <source>
        <dbReference type="Pfam" id="PF10531"/>
    </source>
</evidence>
<reference evidence="6 7" key="1">
    <citation type="submission" date="2019-11" db="EMBL/GenBank/DDBJ databases">
        <authorList>
            <person name="Im W.T."/>
        </authorList>
    </citation>
    <scope>NUCLEOTIDE SEQUENCE [LARGE SCALE GENOMIC DNA]</scope>
    <source>
        <strain evidence="6 7">SB-02</strain>
    </source>
</reference>
<keyword evidence="7" id="KW-1185">Reference proteome</keyword>
<dbReference type="InterPro" id="IPR049712">
    <property type="entry name" value="Poly_export"/>
</dbReference>
<feature type="domain" description="Soluble ligand binding" evidence="5">
    <location>
        <begin position="587"/>
        <end position="632"/>
    </location>
</feature>
<keyword evidence="2" id="KW-1133">Transmembrane helix</keyword>
<evidence type="ECO:0000256" key="2">
    <source>
        <dbReference type="SAM" id="Phobius"/>
    </source>
</evidence>
<evidence type="ECO:0000313" key="6">
    <source>
        <dbReference type="EMBL" id="QGW27020.1"/>
    </source>
</evidence>
<evidence type="ECO:0000256" key="1">
    <source>
        <dbReference type="ARBA" id="ARBA00022729"/>
    </source>
</evidence>
<feature type="transmembrane region" description="Helical" evidence="2">
    <location>
        <begin position="795"/>
        <end position="816"/>
    </location>
</feature>
<keyword evidence="2" id="KW-0472">Membrane</keyword>
<dbReference type="Proteomes" id="UP000426027">
    <property type="component" value="Chromosome"/>
</dbReference>
<feature type="chain" id="PRO_5026251177" description="Capsule biosynthesis protein" evidence="3">
    <location>
        <begin position="23"/>
        <end position="817"/>
    </location>
</feature>
<keyword evidence="2" id="KW-0812">Transmembrane</keyword>
<dbReference type="KEGG" id="fls:GLV81_01890"/>
<name>A0A6I6GAC3_9BACT</name>
<sequence>MKLTGILLLTMLQLTLATASFGQSLNADNLRNVEVSTISDEDIKAYYNKALSTGLSEEQMFALAIQRGMPEVQVQKLKDRLATLNLGAGKKTAATTTAASGTNPDKKISPESAVSGKTKVARDSSIFGAELFGEVSNVFEPNYKIATPSGYVLGPGDELLVQVFGYSEQNYNLKVTAEGFVYIQNVGPIQVAGLSVDEAGTKIKNKLGATIYKAIRTGQTKVSVTLGQIRSIQVAVMGQASKPGNYTVNSLTTLFNLLYLCGGPSNNGSFRKIELIRGDKVYRTVDLYSYLLRGDRKDNVLLQDQDIVRIPYYDSRVSIEGEVRRTGKFEMLRNENLDQLFTYCGGFSDSAYRSAVKVIRISDTGRILADVPAASFAAFTPHSGDAIRVGKALAKYNNRVTIRGAVYRPGDFELKPGMQLVELIALAGGLKPDAYKERGVIARLKEDQTAASVSFHVGNINSGKESIKLIKEDIVTIASIFDLKDAQTIDVQGMVRTPGKFQFRENLSIKDALLLSGGFADGADLSSIEISRRMASVDVSSDTYRQAEVIRVDLKGGLEGAAANVILQPFDVIMVRAKGGYEKQRSVYLSGQVVTPGIYPLGSSKETISQIIARSGGFKGSADSSSISIRRVASFGLSSEERQKAVERLLMISRDSLLADPELRRKYLNEIDFLSVNVEKIKDNPGGPEDLILEDGDYIEVARASNLVRVSGEVYHPGLLPFEEGANAHYYIKRSGNFTSNSRKAKAFVVYPDGRAKSVKRFLFFKSYPEVTPRSEIFIPSKDKDGKKGLSTGEWIAISSVVATLTTLAVTVINALK</sequence>
<dbReference type="Gene3D" id="3.10.560.10">
    <property type="entry name" value="Outer membrane lipoprotein wza domain like"/>
    <property type="match status" value="6"/>
</dbReference>
<dbReference type="EMBL" id="CP046566">
    <property type="protein sequence ID" value="QGW27020.1"/>
    <property type="molecule type" value="Genomic_DNA"/>
</dbReference>
<dbReference type="Pfam" id="PF10531">
    <property type="entry name" value="SLBB"/>
    <property type="match status" value="5"/>
</dbReference>